<evidence type="ECO:0000313" key="6">
    <source>
        <dbReference type="Proteomes" id="UP000310636"/>
    </source>
</evidence>
<dbReference type="PROSITE" id="PS00041">
    <property type="entry name" value="HTH_ARAC_FAMILY_1"/>
    <property type="match status" value="1"/>
</dbReference>
<dbReference type="GO" id="GO:0003700">
    <property type="term" value="F:DNA-binding transcription factor activity"/>
    <property type="evidence" value="ECO:0007669"/>
    <property type="project" value="InterPro"/>
</dbReference>
<dbReference type="OrthoDB" id="9809338at2"/>
<dbReference type="InterPro" id="IPR009057">
    <property type="entry name" value="Homeodomain-like_sf"/>
</dbReference>
<organism evidence="5 6">
    <name type="scientific">Cohnella fermenti</name>
    <dbReference type="NCBI Taxonomy" id="2565925"/>
    <lineage>
        <taxon>Bacteria</taxon>
        <taxon>Bacillati</taxon>
        <taxon>Bacillota</taxon>
        <taxon>Bacilli</taxon>
        <taxon>Bacillales</taxon>
        <taxon>Paenibacillaceae</taxon>
        <taxon>Cohnella</taxon>
    </lineage>
</organism>
<accession>A0A4S4BF65</accession>
<dbReference type="RefSeq" id="WP_136373801.1">
    <property type="nucleotide sequence ID" value="NZ_SSOB01000067.1"/>
</dbReference>
<dbReference type="Gene3D" id="1.10.10.60">
    <property type="entry name" value="Homeodomain-like"/>
    <property type="match status" value="2"/>
</dbReference>
<dbReference type="PANTHER" id="PTHR43280:SF2">
    <property type="entry name" value="HTH-TYPE TRANSCRIPTIONAL REGULATOR EXSA"/>
    <property type="match status" value="1"/>
</dbReference>
<dbReference type="SUPFAM" id="SSF46689">
    <property type="entry name" value="Homeodomain-like"/>
    <property type="match status" value="2"/>
</dbReference>
<dbReference type="PROSITE" id="PS01124">
    <property type="entry name" value="HTH_ARAC_FAMILY_2"/>
    <property type="match status" value="1"/>
</dbReference>
<dbReference type="InterPro" id="IPR037923">
    <property type="entry name" value="HTH-like"/>
</dbReference>
<dbReference type="SUPFAM" id="SSF51215">
    <property type="entry name" value="Regulatory protein AraC"/>
    <property type="match status" value="1"/>
</dbReference>
<dbReference type="GO" id="GO:0043565">
    <property type="term" value="F:sequence-specific DNA binding"/>
    <property type="evidence" value="ECO:0007669"/>
    <property type="project" value="InterPro"/>
</dbReference>
<keyword evidence="1" id="KW-0805">Transcription regulation</keyword>
<dbReference type="Pfam" id="PF12833">
    <property type="entry name" value="HTH_18"/>
    <property type="match status" value="1"/>
</dbReference>
<keyword evidence="3" id="KW-0804">Transcription</keyword>
<dbReference type="Proteomes" id="UP000310636">
    <property type="component" value="Unassembled WGS sequence"/>
</dbReference>
<dbReference type="Pfam" id="PF02311">
    <property type="entry name" value="AraC_binding"/>
    <property type="match status" value="1"/>
</dbReference>
<dbReference type="PANTHER" id="PTHR43280">
    <property type="entry name" value="ARAC-FAMILY TRANSCRIPTIONAL REGULATOR"/>
    <property type="match status" value="1"/>
</dbReference>
<name>A0A4S4BF65_9BACL</name>
<dbReference type="SMART" id="SM00342">
    <property type="entry name" value="HTH_ARAC"/>
    <property type="match status" value="1"/>
</dbReference>
<feature type="domain" description="HTH araC/xylS-type" evidence="4">
    <location>
        <begin position="191"/>
        <end position="289"/>
    </location>
</feature>
<dbReference type="Gene3D" id="2.60.120.10">
    <property type="entry name" value="Jelly Rolls"/>
    <property type="match status" value="1"/>
</dbReference>
<comment type="caution">
    <text evidence="5">The sequence shown here is derived from an EMBL/GenBank/DDBJ whole genome shotgun (WGS) entry which is preliminary data.</text>
</comment>
<evidence type="ECO:0000313" key="5">
    <source>
        <dbReference type="EMBL" id="THF72910.1"/>
    </source>
</evidence>
<keyword evidence="6" id="KW-1185">Reference proteome</keyword>
<reference evidence="5 6" key="1">
    <citation type="submission" date="2019-04" db="EMBL/GenBank/DDBJ databases">
        <title>Cohnella sp. nov. isolated from preserved vegetables.</title>
        <authorList>
            <person name="Lin S.-Y."/>
            <person name="Hung M.-H."/>
            <person name="Young C.-C."/>
        </authorList>
    </citation>
    <scope>NUCLEOTIDE SEQUENCE [LARGE SCALE GENOMIC DNA]</scope>
    <source>
        <strain evidence="5 6">CC-MHH1044</strain>
    </source>
</reference>
<evidence type="ECO:0000259" key="4">
    <source>
        <dbReference type="PROSITE" id="PS01124"/>
    </source>
</evidence>
<protein>
    <submittedName>
        <fullName evidence="5">Helix-turn-helix domain-containing protein</fullName>
    </submittedName>
</protein>
<dbReference type="EMBL" id="SSOB01000067">
    <property type="protein sequence ID" value="THF72910.1"/>
    <property type="molecule type" value="Genomic_DNA"/>
</dbReference>
<dbReference type="InterPro" id="IPR018062">
    <property type="entry name" value="HTH_AraC-typ_CS"/>
</dbReference>
<dbReference type="PRINTS" id="PR00032">
    <property type="entry name" value="HTHARAC"/>
</dbReference>
<sequence length="295" mass="34391">MPQRTFALIERLDLTDHFFLNYRIREAEYHFFHAHQGIEWLFVHGGSGQAIAGDQLVQVESGSLLMFQPYQLHRIHMSPDTEYVRSVFVFDPVVLDARLDGFPALRRFLRFLWQSELPLQHLELGPLAAEAAPLLRSGAEAVRTADSLERRQEEWALLSIGLLQLIRRAYSADGERLSELDARPRPLRYAEKAMQWIERHYQEEFQLNRMAEELFVSPSHLSRLFHQETGTTLSEYLTARRLREASLLLAATNLPVRDIGRRIGLTNFPYFGKLFKKHFGVTPAKYRKDKRSYTH</sequence>
<proteinExistence type="predicted"/>
<gene>
    <name evidence="5" type="ORF">E6C55_31415</name>
</gene>
<keyword evidence="2" id="KW-0238">DNA-binding</keyword>
<dbReference type="InterPro" id="IPR003313">
    <property type="entry name" value="AraC-bd"/>
</dbReference>
<evidence type="ECO:0000256" key="3">
    <source>
        <dbReference type="ARBA" id="ARBA00023163"/>
    </source>
</evidence>
<dbReference type="InterPro" id="IPR020449">
    <property type="entry name" value="Tscrpt_reg_AraC-type_HTH"/>
</dbReference>
<evidence type="ECO:0000256" key="1">
    <source>
        <dbReference type="ARBA" id="ARBA00023015"/>
    </source>
</evidence>
<evidence type="ECO:0000256" key="2">
    <source>
        <dbReference type="ARBA" id="ARBA00023125"/>
    </source>
</evidence>
<dbReference type="AlphaFoldDB" id="A0A4S4BF65"/>
<dbReference type="InterPro" id="IPR018060">
    <property type="entry name" value="HTH_AraC"/>
</dbReference>
<dbReference type="InterPro" id="IPR014710">
    <property type="entry name" value="RmlC-like_jellyroll"/>
</dbReference>